<dbReference type="EMBL" id="CAADRP010000458">
    <property type="protein sequence ID" value="VFU28831.1"/>
    <property type="molecule type" value="Genomic_DNA"/>
</dbReference>
<sequence length="139" mass="15651">MEGDRFSHVEPRDLFSELIFESRFSLLSNGVDFISLPLHSPLTFLKQILFSKLIGKEFFQSGSQRMQSVEDTAPENDSSVKSLKESARVSASSKQKISFSGNFSSDDFNNPAKNSEDNKLKQAEESLRTVMYLSCWGPN</sequence>
<dbReference type="PANTHER" id="PTHR33090">
    <property type="entry name" value="DUF3774 DOMAIN PROTEIN-RELATED"/>
    <property type="match status" value="1"/>
</dbReference>
<proteinExistence type="predicted"/>
<evidence type="ECO:0000256" key="1">
    <source>
        <dbReference type="SAM" id="MobiDB-lite"/>
    </source>
</evidence>
<protein>
    <submittedName>
        <fullName evidence="2">Uncharacterized protein</fullName>
    </submittedName>
</protein>
<gene>
    <name evidence="2" type="ORF">SVIM_LOCUS98541</name>
</gene>
<organism evidence="2">
    <name type="scientific">Salix viminalis</name>
    <name type="common">Common osier</name>
    <name type="synonym">Basket willow</name>
    <dbReference type="NCBI Taxonomy" id="40686"/>
    <lineage>
        <taxon>Eukaryota</taxon>
        <taxon>Viridiplantae</taxon>
        <taxon>Streptophyta</taxon>
        <taxon>Embryophyta</taxon>
        <taxon>Tracheophyta</taxon>
        <taxon>Spermatophyta</taxon>
        <taxon>Magnoliopsida</taxon>
        <taxon>eudicotyledons</taxon>
        <taxon>Gunneridae</taxon>
        <taxon>Pentapetalae</taxon>
        <taxon>rosids</taxon>
        <taxon>fabids</taxon>
        <taxon>Malpighiales</taxon>
        <taxon>Salicaceae</taxon>
        <taxon>Saliceae</taxon>
        <taxon>Salix</taxon>
    </lineage>
</organism>
<feature type="compositionally biased region" description="Polar residues" evidence="1">
    <location>
        <begin position="65"/>
        <end position="81"/>
    </location>
</feature>
<dbReference type="InterPro" id="IPR022251">
    <property type="entry name" value="DUF3774_wound-induced"/>
</dbReference>
<dbReference type="Pfam" id="PF12609">
    <property type="entry name" value="DUF3774"/>
    <property type="match status" value="1"/>
</dbReference>
<feature type="region of interest" description="Disordered" evidence="1">
    <location>
        <begin position="65"/>
        <end position="120"/>
    </location>
</feature>
<feature type="compositionally biased region" description="Low complexity" evidence="1">
    <location>
        <begin position="98"/>
        <end position="110"/>
    </location>
</feature>
<accession>A0A6N2KJW5</accession>
<evidence type="ECO:0000313" key="2">
    <source>
        <dbReference type="EMBL" id="VFU28831.1"/>
    </source>
</evidence>
<dbReference type="AlphaFoldDB" id="A0A6N2KJW5"/>
<name>A0A6N2KJW5_SALVM</name>
<reference evidence="2" key="1">
    <citation type="submission" date="2019-03" db="EMBL/GenBank/DDBJ databases">
        <authorList>
            <person name="Mank J."/>
            <person name="Almeida P."/>
        </authorList>
    </citation>
    <scope>NUCLEOTIDE SEQUENCE</scope>
    <source>
        <strain evidence="2">78183</strain>
    </source>
</reference>